<gene>
    <name evidence="4" type="ORF">SAMN05660835_00883</name>
</gene>
<dbReference type="Gene3D" id="1.25.40.10">
    <property type="entry name" value="Tetratricopeptide repeat domain"/>
    <property type="match status" value="1"/>
</dbReference>
<feature type="repeat" description="TPR" evidence="1">
    <location>
        <begin position="181"/>
        <end position="214"/>
    </location>
</feature>
<feature type="signal peptide" evidence="3">
    <location>
        <begin position="1"/>
        <end position="20"/>
    </location>
</feature>
<keyword evidence="5" id="KW-1185">Reference proteome</keyword>
<reference evidence="5" key="1">
    <citation type="submission" date="2016-10" db="EMBL/GenBank/DDBJ databases">
        <authorList>
            <person name="Varghese N."/>
            <person name="Submissions S."/>
        </authorList>
    </citation>
    <scope>NUCLEOTIDE SEQUENCE [LARGE SCALE GENOMIC DNA]</scope>
    <source>
        <strain evidence="5">DSM 8415</strain>
    </source>
</reference>
<keyword evidence="1" id="KW-0802">TPR repeat</keyword>
<dbReference type="RefSeq" id="WP_092128442.1">
    <property type="nucleotide sequence ID" value="NZ_FMYU01000005.1"/>
</dbReference>
<dbReference type="SUPFAM" id="SSF48452">
    <property type="entry name" value="TPR-like"/>
    <property type="match status" value="1"/>
</dbReference>
<dbReference type="PROSITE" id="PS50005">
    <property type="entry name" value="TPR"/>
    <property type="match status" value="1"/>
</dbReference>
<evidence type="ECO:0000313" key="4">
    <source>
        <dbReference type="EMBL" id="SDC45872.1"/>
    </source>
</evidence>
<proteinExistence type="predicted"/>
<dbReference type="AlphaFoldDB" id="A0A1G6LRI2"/>
<dbReference type="InterPro" id="IPR019734">
    <property type="entry name" value="TPR_rpt"/>
</dbReference>
<dbReference type="InterPro" id="IPR011990">
    <property type="entry name" value="TPR-like_helical_dom_sf"/>
</dbReference>
<feature type="region of interest" description="Disordered" evidence="2">
    <location>
        <begin position="120"/>
        <end position="140"/>
    </location>
</feature>
<dbReference type="Pfam" id="PF13174">
    <property type="entry name" value="TPR_6"/>
    <property type="match status" value="2"/>
</dbReference>
<dbReference type="OrthoDB" id="9781271at2"/>
<dbReference type="EMBL" id="FMYU01000005">
    <property type="protein sequence ID" value="SDC45872.1"/>
    <property type="molecule type" value="Genomic_DNA"/>
</dbReference>
<evidence type="ECO:0000256" key="1">
    <source>
        <dbReference type="PROSITE-ProRule" id="PRU00339"/>
    </source>
</evidence>
<organism evidence="4 5">
    <name type="scientific">Desulfurella multipotens</name>
    <dbReference type="NCBI Taxonomy" id="79269"/>
    <lineage>
        <taxon>Bacteria</taxon>
        <taxon>Pseudomonadati</taxon>
        <taxon>Campylobacterota</taxon>
        <taxon>Desulfurellia</taxon>
        <taxon>Desulfurellales</taxon>
        <taxon>Desulfurellaceae</taxon>
        <taxon>Desulfurella</taxon>
    </lineage>
</organism>
<protein>
    <submittedName>
        <fullName evidence="4">Tetratricopeptide repeat-containing protein</fullName>
    </submittedName>
</protein>
<feature type="chain" id="PRO_5011631765" evidence="3">
    <location>
        <begin position="21"/>
        <end position="266"/>
    </location>
</feature>
<evidence type="ECO:0000313" key="5">
    <source>
        <dbReference type="Proteomes" id="UP000199411"/>
    </source>
</evidence>
<evidence type="ECO:0000256" key="2">
    <source>
        <dbReference type="SAM" id="MobiDB-lite"/>
    </source>
</evidence>
<evidence type="ECO:0000256" key="3">
    <source>
        <dbReference type="SAM" id="SignalP"/>
    </source>
</evidence>
<name>A0A1G6LRI2_9BACT</name>
<dbReference type="Proteomes" id="UP000199411">
    <property type="component" value="Unassembled WGS sequence"/>
</dbReference>
<keyword evidence="3" id="KW-0732">Signal</keyword>
<dbReference type="PROSITE" id="PS51257">
    <property type="entry name" value="PROKAR_LIPOPROTEIN"/>
    <property type="match status" value="1"/>
</dbReference>
<accession>A0A1G6LRI2</accession>
<sequence length="266" mass="30621">MLKNLVLLCVILLVSSCVSNQQIQNINYKLSKIENATDQNSRDLDIIKPKVHAIEEKLNALTKKIDLLENSTNSTKKVKISEKTVVEASFDNSTNNIISKIPPAKVVFSKNTQEIQKKVENNEIKQKKEQEKASKKTASPSSEALEVYNDALSIYMKRDFSKALEKFLLFLKDYPHTTLEQNAVFWIGNSYYNLNDYDKALNYFSDCLNNFPKKPTLEGGKTDACLFMLYKTYKAMGNTQKAYDYLMQLKKEYPINPYFEFRGVKK</sequence>
<feature type="compositionally biased region" description="Basic and acidic residues" evidence="2">
    <location>
        <begin position="120"/>
        <end position="134"/>
    </location>
</feature>